<dbReference type="Gene3D" id="1.10.3460.10">
    <property type="entry name" value="Chlorophyll a/b binding protein domain"/>
    <property type="match status" value="1"/>
</dbReference>
<feature type="binding site" description="axial binding residue" evidence="7">
    <location>
        <position position="122"/>
    </location>
    <ligand>
        <name>chlorophyll b</name>
        <dbReference type="ChEBI" id="CHEBI:61721"/>
        <label>1</label>
    </ligand>
    <ligandPart>
        <name>Mg</name>
        <dbReference type="ChEBI" id="CHEBI:25107"/>
    </ligandPart>
</feature>
<organism evidence="9 10">
    <name type="scientific">Coptis chinensis</name>
    <dbReference type="NCBI Taxonomy" id="261450"/>
    <lineage>
        <taxon>Eukaryota</taxon>
        <taxon>Viridiplantae</taxon>
        <taxon>Streptophyta</taxon>
        <taxon>Embryophyta</taxon>
        <taxon>Tracheophyta</taxon>
        <taxon>Spermatophyta</taxon>
        <taxon>Magnoliopsida</taxon>
        <taxon>Ranunculales</taxon>
        <taxon>Ranunculaceae</taxon>
        <taxon>Coptidoideae</taxon>
        <taxon>Coptis</taxon>
    </lineage>
</organism>
<evidence type="ECO:0000256" key="5">
    <source>
        <dbReference type="ARBA" id="ARBA00022640"/>
    </source>
</evidence>
<feature type="binding site" description="axial binding residue" evidence="7">
    <location>
        <position position="142"/>
    </location>
    <ligand>
        <name>chlorophyll b</name>
        <dbReference type="ChEBI" id="CHEBI:61721"/>
        <label>1</label>
    </ligand>
    <ligandPart>
        <name>Mg</name>
        <dbReference type="ChEBI" id="CHEBI:25107"/>
    </ligandPart>
</feature>
<comment type="similarity">
    <text evidence="8">Belongs to the light-harvesting chlorophyll a/b-binding (LHC) protein family.</text>
</comment>
<keyword evidence="8" id="KW-0604">Photosystem II</keyword>
<evidence type="ECO:0000256" key="8">
    <source>
        <dbReference type="RuleBase" id="RU363080"/>
    </source>
</evidence>
<dbReference type="EMBL" id="JADFTS010000004">
    <property type="protein sequence ID" value="KAF9608318.1"/>
    <property type="molecule type" value="Genomic_DNA"/>
</dbReference>
<dbReference type="PANTHER" id="PTHR21649">
    <property type="entry name" value="CHLOROPHYLL A/B BINDING PROTEIN"/>
    <property type="match status" value="1"/>
</dbReference>
<keyword evidence="10" id="KW-1185">Reference proteome</keyword>
<sequence length="152" mass="17528">MEANNFAKQWHLLLPREYRFVQLKLFRILSLERIGVKCYLSPQRSRYGLRKVPGVFKPLWMSLKLISTSPPARWAMLGALGIFFPELLSRNGVKFAEAVWFKAGEQIFSQGGLDYLGNPSLVHAQSILAIWTTQVILMGVVEGYRILWWTTR</sequence>
<proteinExistence type="inferred from homology"/>
<evidence type="ECO:0000313" key="9">
    <source>
        <dbReference type="EMBL" id="KAF9608318.1"/>
    </source>
</evidence>
<dbReference type="AlphaFoldDB" id="A0A835LU64"/>
<dbReference type="InterPro" id="IPR001344">
    <property type="entry name" value="Chloro_AB-bd_pln"/>
</dbReference>
<keyword evidence="3 8" id="KW-0150">Chloroplast</keyword>
<dbReference type="GO" id="GO:0009523">
    <property type="term" value="C:photosystem II"/>
    <property type="evidence" value="ECO:0007669"/>
    <property type="project" value="UniProtKB-KW"/>
</dbReference>
<feature type="binding site" description="axial binding residue" evidence="7">
    <location>
        <position position="134"/>
    </location>
    <ligand>
        <name>chlorophyll b</name>
        <dbReference type="ChEBI" id="CHEBI:61721"/>
        <label>1</label>
    </ligand>
    <ligandPart>
        <name>Mg</name>
        <dbReference type="ChEBI" id="CHEBI:25107"/>
    </ligandPart>
</feature>
<dbReference type="SUPFAM" id="SSF103511">
    <property type="entry name" value="Chlorophyll a-b binding protein"/>
    <property type="match status" value="1"/>
</dbReference>
<protein>
    <recommendedName>
        <fullName evidence="8">Chlorophyll a-b binding protein, chloroplastic</fullName>
    </recommendedName>
</protein>
<comment type="caution">
    <text evidence="9">The sequence shown here is derived from an EMBL/GenBank/DDBJ whole genome shotgun (WGS) entry which is preliminary data.</text>
</comment>
<feature type="binding site" evidence="7">
    <location>
        <position position="116"/>
    </location>
    <ligand>
        <name>chlorophyll a</name>
        <dbReference type="ChEBI" id="CHEBI:58416"/>
        <label>1</label>
    </ligand>
</feature>
<dbReference type="GO" id="GO:0009522">
    <property type="term" value="C:photosystem I"/>
    <property type="evidence" value="ECO:0007669"/>
    <property type="project" value="UniProtKB-KW"/>
</dbReference>
<keyword evidence="4 8" id="KW-0602">Photosynthesis</keyword>
<evidence type="ECO:0000256" key="6">
    <source>
        <dbReference type="ARBA" id="ARBA00022991"/>
    </source>
</evidence>
<feature type="binding site" evidence="7">
    <location>
        <position position="106"/>
    </location>
    <ligand>
        <name>chlorophyll a</name>
        <dbReference type="ChEBI" id="CHEBI:58416"/>
        <label>1</label>
    </ligand>
</feature>
<dbReference type="GO" id="GO:0009765">
    <property type="term" value="P:photosynthesis, light harvesting"/>
    <property type="evidence" value="ECO:0007669"/>
    <property type="project" value="InterPro"/>
</dbReference>
<evidence type="ECO:0000256" key="1">
    <source>
        <dbReference type="ARBA" id="ARBA00004334"/>
    </source>
</evidence>
<feature type="binding site" description="axial binding residue" evidence="7">
    <location>
        <position position="126"/>
    </location>
    <ligand>
        <name>chlorophyll b</name>
        <dbReference type="ChEBI" id="CHEBI:61721"/>
        <label>1</label>
    </ligand>
    <ligandPart>
        <name>Mg</name>
        <dbReference type="ChEBI" id="CHEBI:25107"/>
    </ligandPart>
</feature>
<keyword evidence="6 8" id="KW-0157">Chromophore</keyword>
<keyword evidence="8" id="KW-0603">Photosystem I</keyword>
<dbReference type="InterPro" id="IPR022796">
    <property type="entry name" value="Chloroa_b-bind"/>
</dbReference>
<feature type="binding site" description="axial binding residue" evidence="7">
    <location>
        <position position="73"/>
    </location>
    <ligand>
        <name>chlorophyll b</name>
        <dbReference type="ChEBI" id="CHEBI:61721"/>
        <label>1</label>
    </ligand>
    <ligandPart>
        <name>Mg</name>
        <dbReference type="ChEBI" id="CHEBI:25107"/>
    </ligandPart>
</feature>
<dbReference type="GO" id="GO:0016168">
    <property type="term" value="F:chlorophyll binding"/>
    <property type="evidence" value="ECO:0007669"/>
    <property type="project" value="UniProtKB-KW"/>
</dbReference>
<evidence type="ECO:0000256" key="7">
    <source>
        <dbReference type="PIRSR" id="PIRSR601344-1"/>
    </source>
</evidence>
<evidence type="ECO:0000256" key="4">
    <source>
        <dbReference type="ARBA" id="ARBA00022531"/>
    </source>
</evidence>
<dbReference type="Proteomes" id="UP000631114">
    <property type="component" value="Unassembled WGS sequence"/>
</dbReference>
<evidence type="ECO:0000256" key="2">
    <source>
        <dbReference type="ARBA" id="ARBA00022494"/>
    </source>
</evidence>
<gene>
    <name evidence="9" type="ORF">IFM89_009008</name>
</gene>
<keyword evidence="2 7" id="KW-0148">Chlorophyll</keyword>
<keyword evidence="5 8" id="KW-0934">Plastid</keyword>
<comment type="subcellular location">
    <subcellularLocation>
        <location evidence="1 8">Plastid</location>
        <location evidence="1 8">Chloroplast thylakoid membrane</location>
    </subcellularLocation>
</comment>
<comment type="function">
    <text evidence="8">The light-harvesting complex (LHC) functions as a light receptor, it captures and delivers excitation energy to photosystems with which it is closely associated.</text>
</comment>
<accession>A0A835LU64</accession>
<dbReference type="OrthoDB" id="423598at2759"/>
<dbReference type="Pfam" id="PF00504">
    <property type="entry name" value="Chloroa_b-bind"/>
    <property type="match status" value="1"/>
</dbReference>
<name>A0A835LU64_9MAGN</name>
<dbReference type="GO" id="GO:0009535">
    <property type="term" value="C:chloroplast thylakoid membrane"/>
    <property type="evidence" value="ECO:0007669"/>
    <property type="project" value="UniProtKB-SubCell"/>
</dbReference>
<reference evidence="9 10" key="1">
    <citation type="submission" date="2020-10" db="EMBL/GenBank/DDBJ databases">
        <title>The Coptis chinensis genome and diversification of protoberbering-type alkaloids.</title>
        <authorList>
            <person name="Wang B."/>
            <person name="Shu S."/>
            <person name="Song C."/>
            <person name="Liu Y."/>
        </authorList>
    </citation>
    <scope>NUCLEOTIDE SEQUENCE [LARGE SCALE GENOMIC DNA]</scope>
    <source>
        <strain evidence="9">HL-2020</strain>
        <tissue evidence="9">Leaf</tissue>
    </source>
</reference>
<evidence type="ECO:0000256" key="3">
    <source>
        <dbReference type="ARBA" id="ARBA00022528"/>
    </source>
</evidence>
<keyword evidence="8" id="KW-0793">Thylakoid</keyword>
<evidence type="ECO:0000313" key="10">
    <source>
        <dbReference type="Proteomes" id="UP000631114"/>
    </source>
</evidence>